<evidence type="ECO:0000313" key="4">
    <source>
        <dbReference type="Proteomes" id="UP000694385"/>
    </source>
</evidence>
<dbReference type="InterPro" id="IPR038803">
    <property type="entry name" value="SMIM33"/>
</dbReference>
<keyword evidence="4" id="KW-1185">Reference proteome</keyword>
<protein>
    <submittedName>
        <fullName evidence="3">Small integral membrane protein 33</fullName>
    </submittedName>
</protein>
<dbReference type="PANTHER" id="PTHR37873:SF1">
    <property type="entry name" value="SMALL INTEGRAL MEMBRANE PROTEIN 33"/>
    <property type="match status" value="1"/>
</dbReference>
<reference evidence="3" key="1">
    <citation type="submission" date="2025-08" db="UniProtKB">
        <authorList>
            <consortium name="Ensembl"/>
        </authorList>
    </citation>
    <scope>IDENTIFICATION</scope>
</reference>
<feature type="region of interest" description="Disordered" evidence="1">
    <location>
        <begin position="1"/>
        <end position="31"/>
    </location>
</feature>
<evidence type="ECO:0000256" key="2">
    <source>
        <dbReference type="SAM" id="Phobius"/>
    </source>
</evidence>
<sequence length="126" mass="13586">MHQDGYYALPSPAVNRSLEQEPQRQLPGMPPRGDGLPLLSVIIAAFVLLAVCIVVAVHFGPKLHQGHATLLTEPPAPKPEDGVYLIHWRPLGPQDSHKETQQGSPVHGSGPAPDGPRPSIEEVTYL</sequence>
<dbReference type="OMA" id="HEDAQQE"/>
<accession>A0A8C5LFP7</accession>
<organism evidence="3 4">
    <name type="scientific">Jaculus jaculus</name>
    <name type="common">Lesser Egyptian jerboa</name>
    <dbReference type="NCBI Taxonomy" id="51337"/>
    <lineage>
        <taxon>Eukaryota</taxon>
        <taxon>Metazoa</taxon>
        <taxon>Chordata</taxon>
        <taxon>Craniata</taxon>
        <taxon>Vertebrata</taxon>
        <taxon>Euteleostomi</taxon>
        <taxon>Mammalia</taxon>
        <taxon>Eutheria</taxon>
        <taxon>Euarchontoglires</taxon>
        <taxon>Glires</taxon>
        <taxon>Rodentia</taxon>
        <taxon>Myomorpha</taxon>
        <taxon>Dipodoidea</taxon>
        <taxon>Dipodidae</taxon>
        <taxon>Dipodinae</taxon>
        <taxon>Jaculus</taxon>
    </lineage>
</organism>
<proteinExistence type="predicted"/>
<keyword evidence="2" id="KW-0812">Transmembrane</keyword>
<feature type="region of interest" description="Disordered" evidence="1">
    <location>
        <begin position="81"/>
        <end position="126"/>
    </location>
</feature>
<name>A0A8C5LFP7_JACJA</name>
<keyword evidence="2" id="KW-0472">Membrane</keyword>
<dbReference type="Proteomes" id="UP000694385">
    <property type="component" value="Unassembled WGS sequence"/>
</dbReference>
<evidence type="ECO:0000256" key="1">
    <source>
        <dbReference type="SAM" id="MobiDB-lite"/>
    </source>
</evidence>
<dbReference type="Ensembl" id="ENSJJAT00000031111.1">
    <property type="protein sequence ID" value="ENSJJAP00000024529.1"/>
    <property type="gene ID" value="ENSJJAG00000023963.1"/>
</dbReference>
<evidence type="ECO:0000313" key="3">
    <source>
        <dbReference type="Ensembl" id="ENSJJAP00000024529.1"/>
    </source>
</evidence>
<keyword evidence="2" id="KW-1133">Transmembrane helix</keyword>
<feature type="transmembrane region" description="Helical" evidence="2">
    <location>
        <begin position="36"/>
        <end position="57"/>
    </location>
</feature>
<dbReference type="GeneTree" id="ENSGT00390000006836"/>
<reference evidence="3" key="2">
    <citation type="submission" date="2025-09" db="UniProtKB">
        <authorList>
            <consortium name="Ensembl"/>
        </authorList>
    </citation>
    <scope>IDENTIFICATION</scope>
</reference>
<dbReference type="PANTHER" id="PTHR37873">
    <property type="entry name" value="SMALL INTEGRAL MEMBRANE PROTEIN 33"/>
    <property type="match status" value="1"/>
</dbReference>
<dbReference type="AlphaFoldDB" id="A0A8C5LFP7"/>